<dbReference type="NCBIfam" id="NF041013">
    <property type="entry name" value="T4P_ComGE"/>
    <property type="match status" value="1"/>
</dbReference>
<name>A0A3P1V6V6_9STRE</name>
<accession>A0A3P1V6V6</accession>
<gene>
    <name evidence="2" type="ORF">EII38_09110</name>
</gene>
<dbReference type="EMBL" id="RQZA01000011">
    <property type="protein sequence ID" value="RRD29869.1"/>
    <property type="molecule type" value="Genomic_DNA"/>
</dbReference>
<evidence type="ECO:0000313" key="3">
    <source>
        <dbReference type="Proteomes" id="UP000281771"/>
    </source>
</evidence>
<dbReference type="InterPro" id="IPR053468">
    <property type="entry name" value="ComGE-like"/>
</dbReference>
<organism evidence="2 3">
    <name type="scientific">Streptococcus minor</name>
    <dbReference type="NCBI Taxonomy" id="229549"/>
    <lineage>
        <taxon>Bacteria</taxon>
        <taxon>Bacillati</taxon>
        <taxon>Bacillota</taxon>
        <taxon>Bacilli</taxon>
        <taxon>Lactobacillales</taxon>
        <taxon>Streptococcaceae</taxon>
        <taxon>Streptococcus</taxon>
    </lineage>
</organism>
<protein>
    <submittedName>
        <fullName evidence="2">Type II secretory pathway, pseudopilin PulG</fullName>
    </submittedName>
</protein>
<dbReference type="AlphaFoldDB" id="A0A3P1V6V6"/>
<dbReference type="Pfam" id="PF11773">
    <property type="entry name" value="ComGE"/>
    <property type="match status" value="1"/>
</dbReference>
<keyword evidence="1" id="KW-0812">Transmembrane</keyword>
<keyword evidence="1" id="KW-1133">Transmembrane helix</keyword>
<feature type="transmembrane region" description="Helical" evidence="1">
    <location>
        <begin position="12"/>
        <end position="35"/>
    </location>
</feature>
<sequence length="97" mass="11140">MVVIKKQKLKAYILLESLSTLAVFVMITSLLLTAIHQGRNRQIEDYEQQEVLNLAKMAVQTGQSQLSLNGVEVHVVENEQEIKIYHKNKEILHVEKN</sequence>
<dbReference type="InterPro" id="IPR021749">
    <property type="entry name" value="ComGE"/>
</dbReference>
<dbReference type="Proteomes" id="UP000281771">
    <property type="component" value="Unassembled WGS sequence"/>
</dbReference>
<evidence type="ECO:0000256" key="1">
    <source>
        <dbReference type="SAM" id="Phobius"/>
    </source>
</evidence>
<dbReference type="RefSeq" id="WP_026183272.1">
    <property type="nucleotide sequence ID" value="NZ_RQZA01000011.1"/>
</dbReference>
<keyword evidence="1" id="KW-0472">Membrane</keyword>
<reference evidence="2 3" key="1">
    <citation type="submission" date="2018-11" db="EMBL/GenBank/DDBJ databases">
        <title>Genomes From Bacteria Associated with the Canine Oral Cavity: a Test Case for Automated Genome-Based Taxonomic Assignment.</title>
        <authorList>
            <person name="Coil D.A."/>
            <person name="Jospin G."/>
            <person name="Darling A.E."/>
            <person name="Wallis C."/>
            <person name="Davis I.J."/>
            <person name="Harris S."/>
            <person name="Eisen J.A."/>
            <person name="Holcombe L.J."/>
            <person name="O'Flynn C."/>
        </authorList>
    </citation>
    <scope>NUCLEOTIDE SEQUENCE [LARGE SCALE GENOMIC DNA]</scope>
    <source>
        <strain evidence="2 3">OH4621_COT-116</strain>
    </source>
</reference>
<comment type="caution">
    <text evidence="2">The sequence shown here is derived from an EMBL/GenBank/DDBJ whole genome shotgun (WGS) entry which is preliminary data.</text>
</comment>
<dbReference type="STRING" id="1123309.GCA_000377005_00450"/>
<keyword evidence="3" id="KW-1185">Reference proteome</keyword>
<evidence type="ECO:0000313" key="2">
    <source>
        <dbReference type="EMBL" id="RRD29869.1"/>
    </source>
</evidence>
<proteinExistence type="predicted"/>